<dbReference type="AlphaFoldDB" id="M7YLQ8"/>
<organism evidence="1">
    <name type="scientific">Triticum urartu</name>
    <name type="common">Red wild einkorn</name>
    <name type="synonym">Crithodium urartu</name>
    <dbReference type="NCBI Taxonomy" id="4572"/>
    <lineage>
        <taxon>Eukaryota</taxon>
        <taxon>Viridiplantae</taxon>
        <taxon>Streptophyta</taxon>
        <taxon>Embryophyta</taxon>
        <taxon>Tracheophyta</taxon>
        <taxon>Spermatophyta</taxon>
        <taxon>Magnoliopsida</taxon>
        <taxon>Liliopsida</taxon>
        <taxon>Poales</taxon>
        <taxon>Poaceae</taxon>
        <taxon>BOP clade</taxon>
        <taxon>Pooideae</taxon>
        <taxon>Triticodae</taxon>
        <taxon>Triticeae</taxon>
        <taxon>Triticinae</taxon>
        <taxon>Triticum</taxon>
    </lineage>
</organism>
<proteinExistence type="predicted"/>
<accession>M7YLQ8</accession>
<name>M7YLQ8_TRIUA</name>
<gene>
    <name evidence="1" type="ORF">TRIUR3_34502</name>
</gene>
<sequence>MALDATNTCTLQEDLTADTTRIWLSRTPPLPHRLSRQSRSTFPLSQSWYGCQSQHRTMRHRRSSRCLVFLSLQVE</sequence>
<reference evidence="1" key="1">
    <citation type="journal article" date="2013" name="Nature">
        <title>Draft genome of the wheat A-genome progenitor Triticum urartu.</title>
        <authorList>
            <person name="Ling H.Q."/>
            <person name="Zhao S."/>
            <person name="Liu D."/>
            <person name="Wang J."/>
            <person name="Sun H."/>
            <person name="Zhang C."/>
            <person name="Fan H."/>
            <person name="Li D."/>
            <person name="Dong L."/>
            <person name="Tao Y."/>
            <person name="Gao C."/>
            <person name="Wu H."/>
            <person name="Li Y."/>
            <person name="Cui Y."/>
            <person name="Guo X."/>
            <person name="Zheng S."/>
            <person name="Wang B."/>
            <person name="Yu K."/>
            <person name="Liang Q."/>
            <person name="Yang W."/>
            <person name="Lou X."/>
            <person name="Chen J."/>
            <person name="Feng M."/>
            <person name="Jian J."/>
            <person name="Zhang X."/>
            <person name="Luo G."/>
            <person name="Jiang Y."/>
            <person name="Liu J."/>
            <person name="Wang Z."/>
            <person name="Sha Y."/>
            <person name="Zhang B."/>
            <person name="Wu H."/>
            <person name="Tang D."/>
            <person name="Shen Q."/>
            <person name="Xue P."/>
            <person name="Zou S."/>
            <person name="Wang X."/>
            <person name="Liu X."/>
            <person name="Wang F."/>
            <person name="Yang Y."/>
            <person name="An X."/>
            <person name="Dong Z."/>
            <person name="Zhang K."/>
            <person name="Zhang X."/>
            <person name="Luo M.C."/>
            <person name="Dvorak J."/>
            <person name="Tong Y."/>
            <person name="Wang J."/>
            <person name="Yang H."/>
            <person name="Li Z."/>
            <person name="Wang D."/>
            <person name="Zhang A."/>
            <person name="Wang J."/>
        </authorList>
    </citation>
    <scope>NUCLEOTIDE SEQUENCE</scope>
</reference>
<evidence type="ECO:0000313" key="1">
    <source>
        <dbReference type="EMBL" id="EMS51438.1"/>
    </source>
</evidence>
<protein>
    <submittedName>
        <fullName evidence="1">Uncharacterized protein</fullName>
    </submittedName>
</protein>
<dbReference type="EMBL" id="KD220229">
    <property type="protein sequence ID" value="EMS51438.1"/>
    <property type="molecule type" value="Genomic_DNA"/>
</dbReference>